<comment type="caution">
    <text evidence="2">The sequence shown here is derived from an EMBL/GenBank/DDBJ whole genome shotgun (WGS) entry which is preliminary data.</text>
</comment>
<accession>A0A819M5Z3</accession>
<reference evidence="2" key="1">
    <citation type="submission" date="2021-02" db="EMBL/GenBank/DDBJ databases">
        <authorList>
            <person name="Nowell W R."/>
        </authorList>
    </citation>
    <scope>NUCLEOTIDE SEQUENCE</scope>
</reference>
<organism evidence="2 3">
    <name type="scientific">Rotaria sordida</name>
    <dbReference type="NCBI Taxonomy" id="392033"/>
    <lineage>
        <taxon>Eukaryota</taxon>
        <taxon>Metazoa</taxon>
        <taxon>Spiralia</taxon>
        <taxon>Gnathifera</taxon>
        <taxon>Rotifera</taxon>
        <taxon>Eurotatoria</taxon>
        <taxon>Bdelloidea</taxon>
        <taxon>Philodinida</taxon>
        <taxon>Philodinidae</taxon>
        <taxon>Rotaria</taxon>
    </lineage>
</organism>
<dbReference type="EMBL" id="CAJNOT010000875">
    <property type="protein sequence ID" value="CAF1100154.1"/>
    <property type="molecule type" value="Genomic_DNA"/>
</dbReference>
<gene>
    <name evidence="2" type="ORF">JBS370_LOCUS24806</name>
    <name evidence="1" type="ORF">ZHD862_LOCUS17553</name>
</gene>
<sequence length="74" mass="8036">MKSGTSKSRTNTSFIPRLHRKNKIDSTSNVHADIAAIYDQFISVLLTSNMPSTSSPSTLSIRAISSLLIPIDTT</sequence>
<evidence type="ECO:0000313" key="3">
    <source>
        <dbReference type="Proteomes" id="UP000663836"/>
    </source>
</evidence>
<dbReference type="Proteomes" id="UP000663864">
    <property type="component" value="Unassembled WGS sequence"/>
</dbReference>
<proteinExistence type="predicted"/>
<evidence type="ECO:0000313" key="2">
    <source>
        <dbReference type="EMBL" id="CAF3974194.1"/>
    </source>
</evidence>
<protein>
    <submittedName>
        <fullName evidence="2">Uncharacterized protein</fullName>
    </submittedName>
</protein>
<dbReference type="Proteomes" id="UP000663836">
    <property type="component" value="Unassembled WGS sequence"/>
</dbReference>
<evidence type="ECO:0000313" key="1">
    <source>
        <dbReference type="EMBL" id="CAF1100154.1"/>
    </source>
</evidence>
<dbReference type="EMBL" id="CAJOBD010003960">
    <property type="protein sequence ID" value="CAF3974194.1"/>
    <property type="molecule type" value="Genomic_DNA"/>
</dbReference>
<name>A0A819M5Z3_9BILA</name>
<dbReference type="AlphaFoldDB" id="A0A819M5Z3"/>